<comment type="caution">
    <text evidence="6">The sequence shown here is derived from an EMBL/GenBank/DDBJ whole genome shotgun (WGS) entry which is preliminary data.</text>
</comment>
<evidence type="ECO:0000259" key="5">
    <source>
        <dbReference type="PROSITE" id="PS50921"/>
    </source>
</evidence>
<dbReference type="EMBL" id="BAAAMY010000011">
    <property type="protein sequence ID" value="GAA1929079.1"/>
    <property type="molecule type" value="Genomic_DNA"/>
</dbReference>
<evidence type="ECO:0000256" key="1">
    <source>
        <dbReference type="ARBA" id="ARBA00022679"/>
    </source>
</evidence>
<dbReference type="Gene3D" id="3.30.450.40">
    <property type="match status" value="1"/>
</dbReference>
<dbReference type="SUPFAM" id="SSF52172">
    <property type="entry name" value="CheY-like"/>
    <property type="match status" value="1"/>
</dbReference>
<dbReference type="InterPro" id="IPR012074">
    <property type="entry name" value="GAF_ANTAR"/>
</dbReference>
<evidence type="ECO:0000256" key="3">
    <source>
        <dbReference type="ARBA" id="ARBA00023015"/>
    </source>
</evidence>
<accession>A0ABN2PR87</accession>
<evidence type="ECO:0000256" key="2">
    <source>
        <dbReference type="ARBA" id="ARBA00022777"/>
    </source>
</evidence>
<dbReference type="Pfam" id="PF03861">
    <property type="entry name" value="ANTAR"/>
    <property type="match status" value="1"/>
</dbReference>
<dbReference type="SMART" id="SM01012">
    <property type="entry name" value="ANTAR"/>
    <property type="match status" value="1"/>
</dbReference>
<feature type="domain" description="ANTAR" evidence="5">
    <location>
        <begin position="159"/>
        <end position="220"/>
    </location>
</feature>
<dbReference type="InterPro" id="IPR011006">
    <property type="entry name" value="CheY-like_superfamily"/>
</dbReference>
<dbReference type="Gene3D" id="1.10.10.10">
    <property type="entry name" value="Winged helix-like DNA-binding domain superfamily/Winged helix DNA-binding domain"/>
    <property type="match status" value="1"/>
</dbReference>
<dbReference type="RefSeq" id="WP_344008815.1">
    <property type="nucleotide sequence ID" value="NZ_BAAAMY010000011.1"/>
</dbReference>
<gene>
    <name evidence="6" type="ORF">GCM10009737_33750</name>
</gene>
<evidence type="ECO:0000313" key="6">
    <source>
        <dbReference type="EMBL" id="GAA1929079.1"/>
    </source>
</evidence>
<dbReference type="SMART" id="SM00065">
    <property type="entry name" value="GAF"/>
    <property type="match status" value="1"/>
</dbReference>
<evidence type="ECO:0000313" key="7">
    <source>
        <dbReference type="Proteomes" id="UP001501612"/>
    </source>
</evidence>
<dbReference type="Pfam" id="PF13185">
    <property type="entry name" value="GAF_2"/>
    <property type="match status" value="1"/>
</dbReference>
<dbReference type="InterPro" id="IPR003018">
    <property type="entry name" value="GAF"/>
</dbReference>
<dbReference type="PIRSF" id="PIRSF036625">
    <property type="entry name" value="GAF_ANTAR"/>
    <property type="match status" value="1"/>
</dbReference>
<sequence>MDHDAESFAALARKMQPSSGEDGDTAATIIGLAATTLPGVHGASITLRVRHGRYTSLGASAPAVEKADAAQHELREGPCVDAVEAGEWFHSPDLAHDARWPRWGPKAAELGFGSLLGLPLVGGREPAASLNLYSRDTGQFEDHDALDHAILFATHAAMALQAAHLISGLETAVTSRHVIGMAQGVLVERHGLLPHQAFALLQRVSATTNTKLRRVAEQLLATGQLPGEVTPQDVVDA</sequence>
<proteinExistence type="predicted"/>
<name>A0ABN2PR87_9ACTN</name>
<keyword evidence="2" id="KW-0418">Kinase</keyword>
<dbReference type="Proteomes" id="UP001501612">
    <property type="component" value="Unassembled WGS sequence"/>
</dbReference>
<protein>
    <submittedName>
        <fullName evidence="6">GAF and ANTAR domain-containing protein</fullName>
    </submittedName>
</protein>
<dbReference type="InterPro" id="IPR005561">
    <property type="entry name" value="ANTAR"/>
</dbReference>
<dbReference type="InterPro" id="IPR036388">
    <property type="entry name" value="WH-like_DNA-bd_sf"/>
</dbReference>
<keyword evidence="4" id="KW-0804">Transcription</keyword>
<keyword evidence="1" id="KW-0808">Transferase</keyword>
<dbReference type="SUPFAM" id="SSF55781">
    <property type="entry name" value="GAF domain-like"/>
    <property type="match status" value="1"/>
</dbReference>
<reference evidence="6 7" key="1">
    <citation type="journal article" date="2019" name="Int. J. Syst. Evol. Microbiol.">
        <title>The Global Catalogue of Microorganisms (GCM) 10K type strain sequencing project: providing services to taxonomists for standard genome sequencing and annotation.</title>
        <authorList>
            <consortium name="The Broad Institute Genomics Platform"/>
            <consortium name="The Broad Institute Genome Sequencing Center for Infectious Disease"/>
            <person name="Wu L."/>
            <person name="Ma J."/>
        </authorList>
    </citation>
    <scope>NUCLEOTIDE SEQUENCE [LARGE SCALE GENOMIC DNA]</scope>
    <source>
        <strain evidence="6 7">JCM 14046</strain>
    </source>
</reference>
<organism evidence="6 7">
    <name type="scientific">Nocardioides lentus</name>
    <dbReference type="NCBI Taxonomy" id="338077"/>
    <lineage>
        <taxon>Bacteria</taxon>
        <taxon>Bacillati</taxon>
        <taxon>Actinomycetota</taxon>
        <taxon>Actinomycetes</taxon>
        <taxon>Propionibacteriales</taxon>
        <taxon>Nocardioidaceae</taxon>
        <taxon>Nocardioides</taxon>
    </lineage>
</organism>
<evidence type="ECO:0000256" key="4">
    <source>
        <dbReference type="ARBA" id="ARBA00023163"/>
    </source>
</evidence>
<keyword evidence="7" id="KW-1185">Reference proteome</keyword>
<dbReference type="InterPro" id="IPR029016">
    <property type="entry name" value="GAF-like_dom_sf"/>
</dbReference>
<dbReference type="PROSITE" id="PS50921">
    <property type="entry name" value="ANTAR"/>
    <property type="match status" value="1"/>
</dbReference>
<keyword evidence="3" id="KW-0805">Transcription regulation</keyword>